<keyword evidence="5" id="KW-1185">Reference proteome</keyword>
<dbReference type="InterPro" id="IPR050357">
    <property type="entry name" value="Arrestin_domain-protein"/>
</dbReference>
<reference evidence="4" key="1">
    <citation type="submission" date="2021-06" db="EMBL/GenBank/DDBJ databases">
        <authorList>
            <person name="Kallberg Y."/>
            <person name="Tangrot J."/>
            <person name="Rosling A."/>
        </authorList>
    </citation>
    <scope>NUCLEOTIDE SEQUENCE</scope>
    <source>
        <strain evidence="4">87-6 pot B 2015</strain>
    </source>
</reference>
<dbReference type="GO" id="GO:0031625">
    <property type="term" value="F:ubiquitin protein ligase binding"/>
    <property type="evidence" value="ECO:0007669"/>
    <property type="project" value="TreeGrafter"/>
</dbReference>
<accession>A0A9N9D2Q1</accession>
<dbReference type="GO" id="GO:0005829">
    <property type="term" value="C:cytosol"/>
    <property type="evidence" value="ECO:0007669"/>
    <property type="project" value="TreeGrafter"/>
</dbReference>
<proteinExistence type="predicted"/>
<dbReference type="InterPro" id="IPR011022">
    <property type="entry name" value="Arrestin_C-like"/>
</dbReference>
<gene>
    <name evidence="4" type="ORF">FMOSSE_LOCUS10137</name>
</gene>
<feature type="region of interest" description="Disordered" evidence="1">
    <location>
        <begin position="1"/>
        <end position="27"/>
    </location>
</feature>
<dbReference type="PANTHER" id="PTHR11188">
    <property type="entry name" value="ARRESTIN DOMAIN CONTAINING PROTEIN"/>
    <property type="match status" value="1"/>
</dbReference>
<dbReference type="InterPro" id="IPR014752">
    <property type="entry name" value="Arrestin-like_C"/>
</dbReference>
<sequence>MIHQLTSDGLPRTHLSTNNSNSENEVKPLNKQDIQIDLFESVVIFRGNVNESVGSLLRGEITLTLNKPEKIISIELQFYGETRTFGLSSFGATTDDKIELISKKITFLNHSSSSLCKLFSKLPNKQNYSTFPSGIHKLPFEFQLPGSLPESIKAKLGSVQYKLKCKVNHIPKFHSKTLLNVRQVEIIRLPDYDNYSYGIEISRNYEQVIEYQLSIPKNSFPLGDMVPIHIKLIPLGKKFKLNSIQIRLVQNVTYTNNGHKTEYIQYLNHSQFDNVKELYLIDKEEDYCEEKEIGRSIYEKTLICMEVGDIINLPNYEDTSFYCPCHPEYQRIARRVLGDSDDDEEHNNLTCNYTTVENYFHVNNPPRYSYINLY</sequence>
<evidence type="ECO:0000259" key="3">
    <source>
        <dbReference type="Pfam" id="PF02752"/>
    </source>
</evidence>
<organism evidence="4 5">
    <name type="scientific">Funneliformis mosseae</name>
    <name type="common">Endomycorrhizal fungus</name>
    <name type="synonym">Glomus mosseae</name>
    <dbReference type="NCBI Taxonomy" id="27381"/>
    <lineage>
        <taxon>Eukaryota</taxon>
        <taxon>Fungi</taxon>
        <taxon>Fungi incertae sedis</taxon>
        <taxon>Mucoromycota</taxon>
        <taxon>Glomeromycotina</taxon>
        <taxon>Glomeromycetes</taxon>
        <taxon>Glomerales</taxon>
        <taxon>Glomeraceae</taxon>
        <taxon>Funneliformis</taxon>
    </lineage>
</organism>
<feature type="domain" description="Arrestin-like N-terminal" evidence="2">
    <location>
        <begin position="54"/>
        <end position="176"/>
    </location>
</feature>
<dbReference type="AlphaFoldDB" id="A0A9N9D2Q1"/>
<feature type="compositionally biased region" description="Polar residues" evidence="1">
    <location>
        <begin position="14"/>
        <end position="23"/>
    </location>
</feature>
<dbReference type="Gene3D" id="2.60.40.640">
    <property type="match status" value="1"/>
</dbReference>
<dbReference type="GO" id="GO:0070086">
    <property type="term" value="P:ubiquitin-dependent endocytosis"/>
    <property type="evidence" value="ECO:0007669"/>
    <property type="project" value="TreeGrafter"/>
</dbReference>
<dbReference type="SUPFAM" id="SSF81296">
    <property type="entry name" value="E set domains"/>
    <property type="match status" value="1"/>
</dbReference>
<evidence type="ECO:0000313" key="5">
    <source>
        <dbReference type="Proteomes" id="UP000789375"/>
    </source>
</evidence>
<comment type="caution">
    <text evidence="4">The sequence shown here is derived from an EMBL/GenBank/DDBJ whole genome shotgun (WGS) entry which is preliminary data.</text>
</comment>
<protein>
    <submittedName>
        <fullName evidence="4">3569_t:CDS:1</fullName>
    </submittedName>
</protein>
<dbReference type="Pfam" id="PF00339">
    <property type="entry name" value="Arrestin_N"/>
    <property type="match status" value="1"/>
</dbReference>
<dbReference type="EMBL" id="CAJVPP010003225">
    <property type="protein sequence ID" value="CAG8623969.1"/>
    <property type="molecule type" value="Genomic_DNA"/>
</dbReference>
<dbReference type="Pfam" id="PF02752">
    <property type="entry name" value="Arrestin_C"/>
    <property type="match status" value="1"/>
</dbReference>
<evidence type="ECO:0000259" key="2">
    <source>
        <dbReference type="Pfam" id="PF00339"/>
    </source>
</evidence>
<feature type="domain" description="Arrestin C-terminal-like" evidence="3">
    <location>
        <begin position="209"/>
        <end position="264"/>
    </location>
</feature>
<dbReference type="Proteomes" id="UP000789375">
    <property type="component" value="Unassembled WGS sequence"/>
</dbReference>
<name>A0A9N9D2Q1_FUNMO</name>
<dbReference type="GO" id="GO:0005886">
    <property type="term" value="C:plasma membrane"/>
    <property type="evidence" value="ECO:0007669"/>
    <property type="project" value="TreeGrafter"/>
</dbReference>
<evidence type="ECO:0000313" key="4">
    <source>
        <dbReference type="EMBL" id="CAG8623969.1"/>
    </source>
</evidence>
<evidence type="ECO:0000256" key="1">
    <source>
        <dbReference type="SAM" id="MobiDB-lite"/>
    </source>
</evidence>
<dbReference type="InterPro" id="IPR014756">
    <property type="entry name" value="Ig_E-set"/>
</dbReference>
<dbReference type="PANTHER" id="PTHR11188:SF17">
    <property type="entry name" value="FI21816P1"/>
    <property type="match status" value="1"/>
</dbReference>
<dbReference type="InterPro" id="IPR011021">
    <property type="entry name" value="Arrestin-like_N"/>
</dbReference>
<dbReference type="GO" id="GO:0030674">
    <property type="term" value="F:protein-macromolecule adaptor activity"/>
    <property type="evidence" value="ECO:0007669"/>
    <property type="project" value="TreeGrafter"/>
</dbReference>